<organism evidence="1 2">
    <name type="scientific">Alteromonas phage vB_AmeP_R8W</name>
    <dbReference type="NCBI Taxonomy" id="2774152"/>
    <lineage>
        <taxon>Viruses</taxon>
        <taxon>Duplodnaviria</taxon>
        <taxon>Heunggongvirae</taxon>
        <taxon>Uroviricota</taxon>
        <taxon>Caudoviricetes</taxon>
        <taxon>Autographivirales</taxon>
        <taxon>Foturvirus</taxon>
        <taxon>Foturvirus R8W</taxon>
    </lineage>
</organism>
<proteinExistence type="predicted"/>
<evidence type="ECO:0000313" key="1">
    <source>
        <dbReference type="EMBL" id="QPI17664.1"/>
    </source>
</evidence>
<accession>A0A8E4RFW9</accession>
<name>A0A8E4RFW9_9CAUD</name>
<evidence type="ECO:0000313" key="2">
    <source>
        <dbReference type="Proteomes" id="UP000683418"/>
    </source>
</evidence>
<keyword evidence="2" id="KW-1185">Reference proteome</keyword>
<reference evidence="1 2" key="1">
    <citation type="submission" date="2020-09" db="EMBL/GenBank/DDBJ databases">
        <authorList>
            <person name="Feng X."/>
            <person name="Yan W."/>
            <person name="Jiao N."/>
            <person name="Zhang R."/>
        </authorList>
    </citation>
    <scope>NUCLEOTIDE SEQUENCE [LARGE SCALE GENOMIC DNA]</scope>
</reference>
<protein>
    <submittedName>
        <fullName evidence="1">Uncharacterized protein</fullName>
    </submittedName>
</protein>
<dbReference type="EMBL" id="MW043865">
    <property type="protein sequence ID" value="QPI17664.1"/>
    <property type="molecule type" value="Genomic_DNA"/>
</dbReference>
<dbReference type="Proteomes" id="UP000683418">
    <property type="component" value="Segment"/>
</dbReference>
<sequence length="87" mass="10155">MLELNKTYVVKDKKIRVTKYKTRLGKLLLLVDLNNTTCYVSYEDAKRKGILKALSDLRRFNKKLTVRQYNMIGTAIHHISAIRSSVR</sequence>
<gene>
    <name evidence="1" type="ORF">vBAmePR8F_gp04</name>
</gene>